<feature type="compositionally biased region" description="Gly residues" evidence="1">
    <location>
        <begin position="28"/>
        <end position="40"/>
    </location>
</feature>
<geneLocation type="plasmid" evidence="2">
    <name>unnamed1</name>
</geneLocation>
<sequence>MGFLERLLSGHGGGHHGKGMRRGHGGGHHGNGYGDSGNGYGNPPAPPQSYARHPCPTCGVVGVNGARFCQQCGSSLVPTPCTQCGTALAQDAKFCGSCGKAK</sequence>
<dbReference type="InterPro" id="IPR025874">
    <property type="entry name" value="DZR"/>
</dbReference>
<reference evidence="3" key="1">
    <citation type="submission" date="2018-11" db="EMBL/GenBank/DDBJ databases">
        <title>FDA dAtabase for Regulatory Grade micrObial Sequences (FDA-ARGOS): Supporting development and validation of Infectious Disease Dx tests.</title>
        <authorList>
            <person name="Goldberg B."/>
            <person name="Campos J."/>
            <person name="Tallon L."/>
            <person name="Sadzewicz L."/>
            <person name="Zhao X."/>
            <person name="Vavikolanu K."/>
            <person name="Mehta A."/>
            <person name="Aluvathingal J."/>
            <person name="Nadendla S."/>
            <person name="Geyer C."/>
            <person name="Nandy P."/>
            <person name="Yan Y."/>
            <person name="Sichtig H."/>
        </authorList>
    </citation>
    <scope>NUCLEOTIDE SEQUENCE [LARGE SCALE GENOMIC DNA]</scope>
    <source>
        <strain evidence="3">FDAARGOS_614</strain>
        <plasmid evidence="3">unnamed1</plasmid>
    </source>
</reference>
<evidence type="ECO:0000313" key="2">
    <source>
        <dbReference type="EMBL" id="AZG11925.1"/>
    </source>
</evidence>
<feature type="region of interest" description="Disordered" evidence="1">
    <location>
        <begin position="1"/>
        <end position="46"/>
    </location>
</feature>
<dbReference type="Pfam" id="PF12773">
    <property type="entry name" value="DZR"/>
    <property type="match status" value="1"/>
</dbReference>
<dbReference type="AlphaFoldDB" id="A0A3G8GVB9"/>
<dbReference type="OrthoDB" id="1178869at2"/>
<protein>
    <submittedName>
        <fullName evidence="2">Zinc ribbon domain-containing protein</fullName>
    </submittedName>
</protein>
<dbReference type="EMBL" id="CP033968">
    <property type="protein sequence ID" value="AZG11925.1"/>
    <property type="molecule type" value="Genomic_DNA"/>
</dbReference>
<proteinExistence type="predicted"/>
<evidence type="ECO:0000313" key="3">
    <source>
        <dbReference type="Proteomes" id="UP000270411"/>
    </source>
</evidence>
<organism evidence="2 3">
    <name type="scientific">Cupriavidus pauculus</name>
    <dbReference type="NCBI Taxonomy" id="82633"/>
    <lineage>
        <taxon>Bacteria</taxon>
        <taxon>Pseudomonadati</taxon>
        <taxon>Pseudomonadota</taxon>
        <taxon>Betaproteobacteria</taxon>
        <taxon>Burkholderiales</taxon>
        <taxon>Burkholderiaceae</taxon>
        <taxon>Cupriavidus</taxon>
    </lineage>
</organism>
<accession>A0A3G8GVB9</accession>
<dbReference type="RefSeq" id="WP_017510540.1">
    <property type="nucleotide sequence ID" value="NZ_BAAAED010000057.1"/>
</dbReference>
<feature type="compositionally biased region" description="Basic residues" evidence="1">
    <location>
        <begin position="13"/>
        <end position="27"/>
    </location>
</feature>
<evidence type="ECO:0000256" key="1">
    <source>
        <dbReference type="SAM" id="MobiDB-lite"/>
    </source>
</evidence>
<name>A0A3G8GVB9_9BURK</name>
<gene>
    <name evidence="2" type="ORF">EHF44_00065</name>
</gene>
<dbReference type="KEGG" id="cpau:EHF44_00065"/>
<dbReference type="GeneID" id="92820703"/>
<keyword evidence="2" id="KW-0614">Plasmid</keyword>
<dbReference type="Proteomes" id="UP000270411">
    <property type="component" value="Plasmid unnamed1"/>
</dbReference>